<accession>A0ABR3QBT6</accession>
<dbReference type="InterPro" id="IPR015797">
    <property type="entry name" value="NUDIX_hydrolase-like_dom_sf"/>
</dbReference>
<evidence type="ECO:0000256" key="1">
    <source>
        <dbReference type="ARBA" id="ARBA00001936"/>
    </source>
</evidence>
<dbReference type="GeneID" id="95984015"/>
<comment type="cofactor">
    <cofactor evidence="1">
        <name>Mn(2+)</name>
        <dbReference type="ChEBI" id="CHEBI:29035"/>
    </cofactor>
</comment>
<dbReference type="InterPro" id="IPR000086">
    <property type="entry name" value="NUDIX_hydrolase_dom"/>
</dbReference>
<dbReference type="SUPFAM" id="SSF55811">
    <property type="entry name" value="Nudix"/>
    <property type="match status" value="1"/>
</dbReference>
<dbReference type="PANTHER" id="PTHR12318:SF0">
    <property type="entry name" value="ACYL-COENZYME A DIPHOSPHATASE NUDT19"/>
    <property type="match status" value="1"/>
</dbReference>
<evidence type="ECO:0000256" key="4">
    <source>
        <dbReference type="ARBA" id="ARBA00022801"/>
    </source>
</evidence>
<dbReference type="Gene3D" id="3.90.79.10">
    <property type="entry name" value="Nucleoside Triphosphate Pyrophosphohydrolase"/>
    <property type="match status" value="1"/>
</dbReference>
<keyword evidence="10" id="KW-1185">Reference proteome</keyword>
<evidence type="ECO:0000256" key="5">
    <source>
        <dbReference type="ARBA" id="ARBA00022842"/>
    </source>
</evidence>
<dbReference type="Proteomes" id="UP001565368">
    <property type="component" value="Unassembled WGS sequence"/>
</dbReference>
<evidence type="ECO:0000256" key="3">
    <source>
        <dbReference type="ARBA" id="ARBA00022723"/>
    </source>
</evidence>
<keyword evidence="6" id="KW-0464">Manganese</keyword>
<keyword evidence="5" id="KW-0460">Magnesium</keyword>
<feature type="compositionally biased region" description="Basic and acidic residues" evidence="7">
    <location>
        <begin position="327"/>
        <end position="342"/>
    </location>
</feature>
<dbReference type="CDD" id="cd18870">
    <property type="entry name" value="NUDIX_AcylCoAdiphos_Nudt19"/>
    <property type="match status" value="1"/>
</dbReference>
<evidence type="ECO:0000313" key="9">
    <source>
        <dbReference type="EMBL" id="KAL1411977.1"/>
    </source>
</evidence>
<comment type="cofactor">
    <cofactor evidence="2">
        <name>Mg(2+)</name>
        <dbReference type="ChEBI" id="CHEBI:18420"/>
    </cofactor>
</comment>
<dbReference type="RefSeq" id="XP_069211921.1">
    <property type="nucleotide sequence ID" value="XM_069351535.1"/>
</dbReference>
<evidence type="ECO:0000259" key="8">
    <source>
        <dbReference type="PROSITE" id="PS51462"/>
    </source>
</evidence>
<name>A0ABR3QBT6_9TREE</name>
<evidence type="ECO:0000313" key="10">
    <source>
        <dbReference type="Proteomes" id="UP001565368"/>
    </source>
</evidence>
<evidence type="ECO:0000256" key="6">
    <source>
        <dbReference type="ARBA" id="ARBA00023211"/>
    </source>
</evidence>
<dbReference type="InterPro" id="IPR039121">
    <property type="entry name" value="NUDT19"/>
</dbReference>
<dbReference type="PROSITE" id="PS51462">
    <property type="entry name" value="NUDIX"/>
    <property type="match status" value="1"/>
</dbReference>
<gene>
    <name evidence="9" type="ORF">Q8F55_002972</name>
</gene>
<dbReference type="PANTHER" id="PTHR12318">
    <property type="entry name" value="TESTOSTERONE-REGULATED PROTEIN RP2"/>
    <property type="match status" value="1"/>
</dbReference>
<evidence type="ECO:0000256" key="2">
    <source>
        <dbReference type="ARBA" id="ARBA00001946"/>
    </source>
</evidence>
<organism evidence="9 10">
    <name type="scientific">Vanrija albida</name>
    <dbReference type="NCBI Taxonomy" id="181172"/>
    <lineage>
        <taxon>Eukaryota</taxon>
        <taxon>Fungi</taxon>
        <taxon>Dikarya</taxon>
        <taxon>Basidiomycota</taxon>
        <taxon>Agaricomycotina</taxon>
        <taxon>Tremellomycetes</taxon>
        <taxon>Trichosporonales</taxon>
        <taxon>Trichosporonaceae</taxon>
        <taxon>Vanrija</taxon>
    </lineage>
</organism>
<protein>
    <recommendedName>
        <fullName evidence="8">Nudix hydrolase domain-containing protein</fullName>
    </recommendedName>
</protein>
<keyword evidence="4" id="KW-0378">Hydrolase</keyword>
<sequence length="342" mass="36987">MSKSAAARSFLPVLDEDRPFLRKPVADPPVPRPSVMLLSPSNQLLLLHRVNTSSAFASAHVFPGGTLSEFHESVPGVNDADRHTDSRAYRLAAVRETFEESGILLAKRRGEAALVELTPAERTAGRKAIHGDKVKFLDFLAGIGAEPDLDNLIPLTRWITPPNAPKRFSAQMYLYLLSADADAAHDGGLEHTDAEWAPVGEWYERAKRGDIIVYEPQAFLLALLADFFPGPGVLATTSESGGSAEAQRRRLLDFIRAVPTGPGDDATSKIPWADKVICSYVLPVRREDGYLVIGLEEAGPELEGQGRGGDGARVVLVKSEAGGPRGAEVRLRRDVVGEPSKL</sequence>
<comment type="caution">
    <text evidence="9">The sequence shown here is derived from an EMBL/GenBank/DDBJ whole genome shotgun (WGS) entry which is preliminary data.</text>
</comment>
<evidence type="ECO:0000256" key="7">
    <source>
        <dbReference type="SAM" id="MobiDB-lite"/>
    </source>
</evidence>
<feature type="domain" description="Nudix hydrolase" evidence="8">
    <location>
        <begin position="28"/>
        <end position="219"/>
    </location>
</feature>
<feature type="region of interest" description="Disordered" evidence="7">
    <location>
        <begin position="322"/>
        <end position="342"/>
    </location>
</feature>
<reference evidence="9 10" key="1">
    <citation type="submission" date="2023-08" db="EMBL/GenBank/DDBJ databases">
        <title>Annotated Genome Sequence of Vanrija albida AlHP1.</title>
        <authorList>
            <person name="Herzog R."/>
        </authorList>
    </citation>
    <scope>NUCLEOTIDE SEQUENCE [LARGE SCALE GENOMIC DNA]</scope>
    <source>
        <strain evidence="9 10">AlHP1</strain>
    </source>
</reference>
<dbReference type="EMBL" id="JBBXJM010000002">
    <property type="protein sequence ID" value="KAL1411977.1"/>
    <property type="molecule type" value="Genomic_DNA"/>
</dbReference>
<keyword evidence="3" id="KW-0479">Metal-binding</keyword>
<proteinExistence type="predicted"/>